<keyword evidence="3" id="KW-1185">Reference proteome</keyword>
<dbReference type="Proteomes" id="UP000076830">
    <property type="component" value="Chromosome"/>
</dbReference>
<evidence type="ECO:0000313" key="2">
    <source>
        <dbReference type="EMBL" id="ANB19787.1"/>
    </source>
</evidence>
<dbReference type="KEGG" id="dko:I596_3804"/>
<gene>
    <name evidence="2" type="ORF">I596_3804</name>
</gene>
<feature type="region of interest" description="Disordered" evidence="1">
    <location>
        <begin position="52"/>
        <end position="73"/>
    </location>
</feature>
<reference evidence="2 3" key="1">
    <citation type="submission" date="2016-04" db="EMBL/GenBank/DDBJ databases">
        <title>Complete genome sequence of Dokdonella koreensis DS-123T.</title>
        <authorList>
            <person name="Kim J.F."/>
            <person name="Lee H."/>
            <person name="Kwak M.-J."/>
        </authorList>
    </citation>
    <scope>NUCLEOTIDE SEQUENCE [LARGE SCALE GENOMIC DNA]</scope>
    <source>
        <strain evidence="2 3">DS-123</strain>
    </source>
</reference>
<protein>
    <submittedName>
        <fullName evidence="2">Uncharacterized protein</fullName>
    </submittedName>
</protein>
<dbReference type="EMBL" id="CP015249">
    <property type="protein sequence ID" value="ANB19787.1"/>
    <property type="molecule type" value="Genomic_DNA"/>
</dbReference>
<feature type="compositionally biased region" description="Basic and acidic residues" evidence="1">
    <location>
        <begin position="57"/>
        <end position="73"/>
    </location>
</feature>
<name>A0A161HS11_9GAMM</name>
<evidence type="ECO:0000313" key="3">
    <source>
        <dbReference type="Proteomes" id="UP000076830"/>
    </source>
</evidence>
<accession>A0A161HS11</accession>
<sequence length="73" mass="7928">MDGLFFLMLLLSFAPQPPMGLLVRTSTHTEFHAGGPGRTRVVAIDGPYSEVMGGHAETGRHQSFEKLTRSLDG</sequence>
<proteinExistence type="predicted"/>
<dbReference type="AlphaFoldDB" id="A0A161HS11"/>
<organism evidence="2 3">
    <name type="scientific">Dokdonella koreensis DS-123</name>
    <dbReference type="NCBI Taxonomy" id="1300342"/>
    <lineage>
        <taxon>Bacteria</taxon>
        <taxon>Pseudomonadati</taxon>
        <taxon>Pseudomonadota</taxon>
        <taxon>Gammaproteobacteria</taxon>
        <taxon>Lysobacterales</taxon>
        <taxon>Rhodanobacteraceae</taxon>
        <taxon>Dokdonella</taxon>
    </lineage>
</organism>
<evidence type="ECO:0000256" key="1">
    <source>
        <dbReference type="SAM" id="MobiDB-lite"/>
    </source>
</evidence>